<dbReference type="OrthoDB" id="9775889at2"/>
<feature type="domain" description="GH18" evidence="2">
    <location>
        <begin position="257"/>
        <end position="567"/>
    </location>
</feature>
<keyword evidence="1" id="KW-0472">Membrane</keyword>
<reference evidence="4" key="1">
    <citation type="submission" date="2015-09" db="EMBL/GenBank/DDBJ databases">
        <authorList>
            <person name="Wibberg D."/>
        </authorList>
    </citation>
    <scope>NUCLEOTIDE SEQUENCE [LARGE SCALE GENOMIC DNA]</scope>
    <source>
        <strain evidence="4">SD1D</strain>
    </source>
</reference>
<dbReference type="SMART" id="SM00636">
    <property type="entry name" value="Glyco_18"/>
    <property type="match status" value="1"/>
</dbReference>
<dbReference type="InterPro" id="IPR001223">
    <property type="entry name" value="Glyco_hydro18_cat"/>
</dbReference>
<evidence type="ECO:0000256" key="1">
    <source>
        <dbReference type="SAM" id="Phobius"/>
    </source>
</evidence>
<dbReference type="GO" id="GO:0005975">
    <property type="term" value="P:carbohydrate metabolic process"/>
    <property type="evidence" value="ECO:0007669"/>
    <property type="project" value="InterPro"/>
</dbReference>
<dbReference type="Gene3D" id="3.10.50.10">
    <property type="match status" value="1"/>
</dbReference>
<keyword evidence="1" id="KW-0812">Transmembrane</keyword>
<dbReference type="InterPro" id="IPR011583">
    <property type="entry name" value="Chitinase_II/V-like_cat"/>
</dbReference>
<dbReference type="Pfam" id="PF00704">
    <property type="entry name" value="Glyco_hydro_18"/>
    <property type="match status" value="1"/>
</dbReference>
<evidence type="ECO:0000259" key="2">
    <source>
        <dbReference type="PROSITE" id="PS51910"/>
    </source>
</evidence>
<dbReference type="Gene3D" id="2.30.30.40">
    <property type="entry name" value="SH3 Domains"/>
    <property type="match status" value="1"/>
</dbReference>
<dbReference type="PANTHER" id="PTHR46066:SF2">
    <property type="entry name" value="CHITINASE DOMAIN-CONTAINING PROTEIN 1"/>
    <property type="match status" value="1"/>
</dbReference>
<gene>
    <name evidence="3" type="ORF">SD1D_0164</name>
</gene>
<dbReference type="PANTHER" id="PTHR46066">
    <property type="entry name" value="CHITINASE DOMAIN-CONTAINING PROTEIN 1 FAMILY MEMBER"/>
    <property type="match status" value="1"/>
</dbReference>
<evidence type="ECO:0000313" key="4">
    <source>
        <dbReference type="Proteomes" id="UP000196053"/>
    </source>
</evidence>
<protein>
    <recommendedName>
        <fullName evidence="2">GH18 domain-containing protein</fullName>
    </recommendedName>
</protein>
<dbReference type="SUPFAM" id="SSF51445">
    <property type="entry name" value="(Trans)glycosidases"/>
    <property type="match status" value="1"/>
</dbReference>
<name>A0A0K8J339_9FIRM</name>
<dbReference type="GO" id="GO:0008061">
    <property type="term" value="F:chitin binding"/>
    <property type="evidence" value="ECO:0007669"/>
    <property type="project" value="InterPro"/>
</dbReference>
<feature type="transmembrane region" description="Helical" evidence="1">
    <location>
        <begin position="7"/>
        <end position="28"/>
    </location>
</feature>
<keyword evidence="1" id="KW-1133">Transmembrane helix</keyword>
<organism evidence="3 4">
    <name type="scientific">Herbinix luporum</name>
    <dbReference type="NCBI Taxonomy" id="1679721"/>
    <lineage>
        <taxon>Bacteria</taxon>
        <taxon>Bacillati</taxon>
        <taxon>Bacillota</taxon>
        <taxon>Clostridia</taxon>
        <taxon>Lachnospirales</taxon>
        <taxon>Lachnospiraceae</taxon>
        <taxon>Herbinix</taxon>
    </lineage>
</organism>
<dbReference type="EMBL" id="LN879430">
    <property type="protein sequence ID" value="CUH91718.1"/>
    <property type="molecule type" value="Genomic_DNA"/>
</dbReference>
<dbReference type="InterPro" id="IPR029070">
    <property type="entry name" value="Chitinase_insertion_sf"/>
</dbReference>
<dbReference type="Gene3D" id="3.20.20.80">
    <property type="entry name" value="Glycosidases"/>
    <property type="match status" value="1"/>
</dbReference>
<dbReference type="PROSITE" id="PS51910">
    <property type="entry name" value="GH18_2"/>
    <property type="match status" value="1"/>
</dbReference>
<sequence length="567" mass="64668">MDKKNKISIVGMIIAILLIGAGIGVFVIKNMTPSNEVMLLTDYYKVEDTEAIIILQDEIHDKPGIIADGMVYIDLETVVNCFNHRFYWDDNENILTYTTPTEIIQVDGVGNKYFVTKSMIKTEATSDYPILKLYNDDIYIALDFVDQYSDIQYRSYEEPNRVVIDYLWGEYLYTKVTKNTQLRSEPDIKSPLLLQLPVGEELMYVVKEDAPRKGFAKVMTKEGIIGYVRERHVQDSYYKTIESTYEPPEYTSQLRNDKINLVFHQFFNYEAGMKLEELISQTKGVNVVSPTWFDIIDETGEISSLASSEYVEKAKSLGLQVWPLIADVNKEVDMNELLSHTSRREKLSNALIEAAINYKVNGINIDFEKIPSEAGEHYIQFLRELSVKCRNNGIVLSVDNYVPAPYNKHYNLKEQGEILDYVIIMAYDEHYAGSDVAGPVASLGFVSDAVNNTLEEVPKEKVIIAIPFYTRLWKETTDGVSSESLAMASAAKLLEDKGVEPKWNDGYGSHYGEFKQDGAVYKIWLENEKSIEEKMKVIYEADVAGVGAWKLGLEEKKVWDIIGRYLD</sequence>
<accession>A0A0K8J339</accession>
<dbReference type="KEGG" id="hsd:SD1D_0164"/>
<keyword evidence="4" id="KW-1185">Reference proteome</keyword>
<dbReference type="InterPro" id="IPR017853">
    <property type="entry name" value="GH"/>
</dbReference>
<proteinExistence type="predicted"/>
<dbReference type="AlphaFoldDB" id="A0A0K8J339"/>
<dbReference type="Proteomes" id="UP000196053">
    <property type="component" value="Chromosome I"/>
</dbReference>
<dbReference type="RefSeq" id="WP_058257165.1">
    <property type="nucleotide sequence ID" value="NZ_LN879430.1"/>
</dbReference>
<evidence type="ECO:0000313" key="3">
    <source>
        <dbReference type="EMBL" id="CUH91718.1"/>
    </source>
</evidence>